<dbReference type="RefSeq" id="WP_228460743.1">
    <property type="nucleotide sequence ID" value="NZ_BJOU01000001.1"/>
</dbReference>
<sequence length="154" mass="15587">MTATARPHSFARAFVAAFAVLLGAALVAAPATSTAAPVAPQSATGTAVLAVATADAKSELHKPVRLGAAKINASGSWAFVSATLQAPDGSRFSYAGTPFAEAAANGGKSTMYAGLFRKRGQRWARVDSAVGPTDVAWTGWSEKYGAPSSIFALG</sequence>
<keyword evidence="3" id="KW-1185">Reference proteome</keyword>
<evidence type="ECO:0000313" key="3">
    <source>
        <dbReference type="Proteomes" id="UP000444980"/>
    </source>
</evidence>
<protein>
    <submittedName>
        <fullName evidence="2">Uncharacterized protein</fullName>
    </submittedName>
</protein>
<gene>
    <name evidence="2" type="ORF">nbrc107697_17190</name>
</gene>
<keyword evidence="1" id="KW-0732">Signal</keyword>
<name>A0A7I9UXZ1_9ACTN</name>
<comment type="caution">
    <text evidence="2">The sequence shown here is derived from an EMBL/GenBank/DDBJ whole genome shotgun (WGS) entry which is preliminary data.</text>
</comment>
<evidence type="ECO:0000256" key="1">
    <source>
        <dbReference type="SAM" id="SignalP"/>
    </source>
</evidence>
<dbReference type="AlphaFoldDB" id="A0A7I9UXZ1"/>
<feature type="signal peptide" evidence="1">
    <location>
        <begin position="1"/>
        <end position="35"/>
    </location>
</feature>
<feature type="chain" id="PRO_5029529206" evidence="1">
    <location>
        <begin position="36"/>
        <end position="154"/>
    </location>
</feature>
<reference evidence="3" key="1">
    <citation type="submission" date="2019-06" db="EMBL/GenBank/DDBJ databases">
        <title>Gordonia isolated from sludge of a wastewater treatment plant.</title>
        <authorList>
            <person name="Tamura T."/>
            <person name="Aoyama K."/>
            <person name="Kang Y."/>
            <person name="Saito S."/>
            <person name="Akiyama N."/>
            <person name="Yazawa K."/>
            <person name="Gonoi T."/>
            <person name="Mikami Y."/>
        </authorList>
    </citation>
    <scope>NUCLEOTIDE SEQUENCE [LARGE SCALE GENOMIC DNA]</scope>
    <source>
        <strain evidence="3">NBRC 107697</strain>
    </source>
</reference>
<dbReference type="EMBL" id="BJOU01000001">
    <property type="protein sequence ID" value="GED97680.1"/>
    <property type="molecule type" value="Genomic_DNA"/>
</dbReference>
<organism evidence="2 3">
    <name type="scientific">Gordonia crocea</name>
    <dbReference type="NCBI Taxonomy" id="589162"/>
    <lineage>
        <taxon>Bacteria</taxon>
        <taxon>Bacillati</taxon>
        <taxon>Actinomycetota</taxon>
        <taxon>Actinomycetes</taxon>
        <taxon>Mycobacteriales</taxon>
        <taxon>Gordoniaceae</taxon>
        <taxon>Gordonia</taxon>
    </lineage>
</organism>
<dbReference type="Proteomes" id="UP000444980">
    <property type="component" value="Unassembled WGS sequence"/>
</dbReference>
<evidence type="ECO:0000313" key="2">
    <source>
        <dbReference type="EMBL" id="GED97680.1"/>
    </source>
</evidence>
<proteinExistence type="predicted"/>
<accession>A0A7I9UXZ1</accession>